<keyword evidence="2" id="KW-1185">Reference proteome</keyword>
<proteinExistence type="predicted"/>
<protein>
    <submittedName>
        <fullName evidence="1">Uncharacterized protein</fullName>
    </submittedName>
</protein>
<evidence type="ECO:0000313" key="1">
    <source>
        <dbReference type="EMBL" id="KAF2105703.1"/>
    </source>
</evidence>
<dbReference type="EMBL" id="ML977373">
    <property type="protein sequence ID" value="KAF2105703.1"/>
    <property type="molecule type" value="Genomic_DNA"/>
</dbReference>
<dbReference type="Proteomes" id="UP000799770">
    <property type="component" value="Unassembled WGS sequence"/>
</dbReference>
<sequence>MLEFRRHVVAAAFQILYGYDTTPSASQIHRAYENLPRQSPFIRLLVHHYCDQLYRLFDADRFKAIQFAEQYPQEFLVDVWIVFSKKTKKGGPNEKPKHLYSEERDIEEFCEYGVREPCQCDWENPASLR</sequence>
<evidence type="ECO:0000313" key="2">
    <source>
        <dbReference type="Proteomes" id="UP000799770"/>
    </source>
</evidence>
<accession>A0A6A5YFK1</accession>
<gene>
    <name evidence="1" type="ORF">BDV96DRAFT_592058</name>
</gene>
<dbReference type="AlphaFoldDB" id="A0A6A5YFK1"/>
<name>A0A6A5YFK1_9PLEO</name>
<organism evidence="1 2">
    <name type="scientific">Lophiotrema nucula</name>
    <dbReference type="NCBI Taxonomy" id="690887"/>
    <lineage>
        <taxon>Eukaryota</taxon>
        <taxon>Fungi</taxon>
        <taxon>Dikarya</taxon>
        <taxon>Ascomycota</taxon>
        <taxon>Pezizomycotina</taxon>
        <taxon>Dothideomycetes</taxon>
        <taxon>Pleosporomycetidae</taxon>
        <taxon>Pleosporales</taxon>
        <taxon>Lophiotremataceae</taxon>
        <taxon>Lophiotrema</taxon>
    </lineage>
</organism>
<reference evidence="1" key="1">
    <citation type="journal article" date="2020" name="Stud. Mycol.">
        <title>101 Dothideomycetes genomes: a test case for predicting lifestyles and emergence of pathogens.</title>
        <authorList>
            <person name="Haridas S."/>
            <person name="Albert R."/>
            <person name="Binder M."/>
            <person name="Bloem J."/>
            <person name="Labutti K."/>
            <person name="Salamov A."/>
            <person name="Andreopoulos B."/>
            <person name="Baker S."/>
            <person name="Barry K."/>
            <person name="Bills G."/>
            <person name="Bluhm B."/>
            <person name="Cannon C."/>
            <person name="Castanera R."/>
            <person name="Culley D."/>
            <person name="Daum C."/>
            <person name="Ezra D."/>
            <person name="Gonzalez J."/>
            <person name="Henrissat B."/>
            <person name="Kuo A."/>
            <person name="Liang C."/>
            <person name="Lipzen A."/>
            <person name="Lutzoni F."/>
            <person name="Magnuson J."/>
            <person name="Mondo S."/>
            <person name="Nolan M."/>
            <person name="Ohm R."/>
            <person name="Pangilinan J."/>
            <person name="Park H.-J."/>
            <person name="Ramirez L."/>
            <person name="Alfaro M."/>
            <person name="Sun H."/>
            <person name="Tritt A."/>
            <person name="Yoshinaga Y."/>
            <person name="Zwiers L.-H."/>
            <person name="Turgeon B."/>
            <person name="Goodwin S."/>
            <person name="Spatafora J."/>
            <person name="Crous P."/>
            <person name="Grigoriev I."/>
        </authorList>
    </citation>
    <scope>NUCLEOTIDE SEQUENCE</scope>
    <source>
        <strain evidence="1">CBS 627.86</strain>
    </source>
</reference>